<feature type="transmembrane region" description="Helical" evidence="7">
    <location>
        <begin position="20"/>
        <end position="46"/>
    </location>
</feature>
<feature type="domain" description="ABC3 transporter permease C-terminal" evidence="8">
    <location>
        <begin position="338"/>
        <end position="463"/>
    </location>
</feature>
<evidence type="ECO:0000256" key="5">
    <source>
        <dbReference type="ARBA" id="ARBA00022989"/>
    </source>
</evidence>
<evidence type="ECO:0000256" key="2">
    <source>
        <dbReference type="ARBA" id="ARBA00005236"/>
    </source>
</evidence>
<name>A0A1F7RX59_9BACT</name>
<keyword evidence="6 7" id="KW-0472">Membrane</keyword>
<evidence type="ECO:0000313" key="10">
    <source>
        <dbReference type="EMBL" id="OGL46031.1"/>
    </source>
</evidence>
<dbReference type="InterPro" id="IPR003838">
    <property type="entry name" value="ABC3_permease_C"/>
</dbReference>
<gene>
    <name evidence="10" type="ORF">A2149_01255</name>
</gene>
<comment type="similarity">
    <text evidence="2">Belongs to the ABC-4 integral membrane protein family. LolC/E subfamily.</text>
</comment>
<dbReference type="Pfam" id="PF02687">
    <property type="entry name" value="FtsX"/>
    <property type="match status" value="1"/>
</dbReference>
<feature type="domain" description="MacB-like periplasmic core" evidence="9">
    <location>
        <begin position="25"/>
        <end position="131"/>
    </location>
</feature>
<dbReference type="GO" id="GO:0044874">
    <property type="term" value="P:lipoprotein localization to outer membrane"/>
    <property type="evidence" value="ECO:0007669"/>
    <property type="project" value="TreeGrafter"/>
</dbReference>
<reference evidence="10 11" key="1">
    <citation type="journal article" date="2016" name="Nat. Commun.">
        <title>Thousands of microbial genomes shed light on interconnected biogeochemical processes in an aquifer system.</title>
        <authorList>
            <person name="Anantharaman K."/>
            <person name="Brown C.T."/>
            <person name="Hug L.A."/>
            <person name="Sharon I."/>
            <person name="Castelle C.J."/>
            <person name="Probst A.J."/>
            <person name="Thomas B.C."/>
            <person name="Singh A."/>
            <person name="Wilkins M.J."/>
            <person name="Karaoz U."/>
            <person name="Brodie E.L."/>
            <person name="Williams K.H."/>
            <person name="Hubbard S.S."/>
            <person name="Banfield J.F."/>
        </authorList>
    </citation>
    <scope>NUCLEOTIDE SEQUENCE [LARGE SCALE GENOMIC DNA]</scope>
</reference>
<organism evidence="10 11">
    <name type="scientific">Candidatus Schekmanbacteria bacterium RBG_16_38_11</name>
    <dbReference type="NCBI Taxonomy" id="1817880"/>
    <lineage>
        <taxon>Bacteria</taxon>
        <taxon>Candidatus Schekmaniibacteriota</taxon>
    </lineage>
</organism>
<sequence>MGFELFIGLRYFKAKRKNNFISLITLLSIGGVTLGVMALIIVISVINGFEEKMKEKILGVNSHIVFLKQDGLNAIREYRELMNILKGIKGVKETNPFVYFQAMLSSKKKASGVFVRGVLPSYVRQIEKFAVIKGDIKGVDFNKNPETKVTQQYRGINPPLSPFAKEGDSLNPPLGKGDTGGFLKEEDLRDIPAQQKGFKENGKGDGQISGIIIGHELAGRLGVGLNDYVTLIVPRLGGKSKGAQAGLERLKIAGIFDSGMYEYDLNLAYVSLGKAQDILGIDDAVSGIEIRVFDPYNSGKIAQKIRGKLKFPYYLRDWKEMNRNLFQALWIQKLVLFVIIMLIIIVAAFNIISTMIMVVIEKTKEIAILRSIGATRNSVKKLFIFQGAIIGIVGTVLGNLGGYLSCLILKKYQFIKIDYTIYYIKTLPVIMNPSTFLIISVYSLAICFLFTFFPAWQASRLNITEALRYE</sequence>
<keyword evidence="3" id="KW-1003">Cell membrane</keyword>
<evidence type="ECO:0000256" key="3">
    <source>
        <dbReference type="ARBA" id="ARBA00022475"/>
    </source>
</evidence>
<dbReference type="GO" id="GO:0098797">
    <property type="term" value="C:plasma membrane protein complex"/>
    <property type="evidence" value="ECO:0007669"/>
    <property type="project" value="TreeGrafter"/>
</dbReference>
<keyword evidence="5 7" id="KW-1133">Transmembrane helix</keyword>
<evidence type="ECO:0000259" key="9">
    <source>
        <dbReference type="Pfam" id="PF12704"/>
    </source>
</evidence>
<comment type="subcellular location">
    <subcellularLocation>
        <location evidence="1">Cell membrane</location>
        <topology evidence="1">Multi-pass membrane protein</topology>
    </subcellularLocation>
</comment>
<comment type="caution">
    <text evidence="10">The sequence shown here is derived from an EMBL/GenBank/DDBJ whole genome shotgun (WGS) entry which is preliminary data.</text>
</comment>
<evidence type="ECO:0000259" key="8">
    <source>
        <dbReference type="Pfam" id="PF02687"/>
    </source>
</evidence>
<evidence type="ECO:0000256" key="1">
    <source>
        <dbReference type="ARBA" id="ARBA00004651"/>
    </source>
</evidence>
<dbReference type="Proteomes" id="UP000178435">
    <property type="component" value="Unassembled WGS sequence"/>
</dbReference>
<evidence type="ECO:0000313" key="11">
    <source>
        <dbReference type="Proteomes" id="UP000178435"/>
    </source>
</evidence>
<feature type="transmembrane region" description="Helical" evidence="7">
    <location>
        <begin position="383"/>
        <end position="409"/>
    </location>
</feature>
<dbReference type="InterPro" id="IPR025857">
    <property type="entry name" value="MacB_PCD"/>
</dbReference>
<protein>
    <recommendedName>
        <fullName evidence="12">ABC transporter permease</fullName>
    </recommendedName>
</protein>
<evidence type="ECO:0000256" key="7">
    <source>
        <dbReference type="SAM" id="Phobius"/>
    </source>
</evidence>
<dbReference type="EMBL" id="MGDF01000069">
    <property type="protein sequence ID" value="OGL46031.1"/>
    <property type="molecule type" value="Genomic_DNA"/>
</dbReference>
<evidence type="ECO:0000256" key="4">
    <source>
        <dbReference type="ARBA" id="ARBA00022692"/>
    </source>
</evidence>
<dbReference type="PANTHER" id="PTHR30489:SF0">
    <property type="entry name" value="LIPOPROTEIN-RELEASING SYSTEM TRANSMEMBRANE PROTEIN LOLE"/>
    <property type="match status" value="1"/>
</dbReference>
<dbReference type="Pfam" id="PF12704">
    <property type="entry name" value="MacB_PCD"/>
    <property type="match status" value="1"/>
</dbReference>
<dbReference type="PANTHER" id="PTHR30489">
    <property type="entry name" value="LIPOPROTEIN-RELEASING SYSTEM TRANSMEMBRANE PROTEIN LOLE"/>
    <property type="match status" value="1"/>
</dbReference>
<dbReference type="AlphaFoldDB" id="A0A1F7RX59"/>
<accession>A0A1F7RX59</accession>
<evidence type="ECO:0008006" key="12">
    <source>
        <dbReference type="Google" id="ProtNLM"/>
    </source>
</evidence>
<proteinExistence type="inferred from homology"/>
<evidence type="ECO:0000256" key="6">
    <source>
        <dbReference type="ARBA" id="ARBA00023136"/>
    </source>
</evidence>
<keyword evidence="4 7" id="KW-0812">Transmembrane</keyword>
<dbReference type="InterPro" id="IPR051447">
    <property type="entry name" value="Lipoprotein-release_system"/>
</dbReference>
<feature type="transmembrane region" description="Helical" evidence="7">
    <location>
        <begin position="430"/>
        <end position="453"/>
    </location>
</feature>
<feature type="transmembrane region" description="Helical" evidence="7">
    <location>
        <begin position="334"/>
        <end position="360"/>
    </location>
</feature>